<sequence>MSDIVPFAGTAAAAELKNVTDGAAVGVDYTLNMRKSLQKKLDSTDQEDVIVYETGGGFRLVLNTGMYELFKIAAGQFFSNNTLPYKCCKVPVHDRQGNLVETQYKLSSGRQGIYTLNLYHTKSSCLINGKNSHQFTEIHLQAMLKNIEERLINDETTTTDVNSAFKKLLMSITKNESKLSEIKMNPIAMNNYVASMNQFSQYEKKSMLVELIKTQIRISMRY</sequence>
<reference evidence="1" key="2">
    <citation type="submission" date="2020-11" db="EMBL/GenBank/DDBJ databases">
        <authorList>
            <person name="McCartney M.A."/>
            <person name="Auch B."/>
            <person name="Kono T."/>
            <person name="Mallez S."/>
            <person name="Becker A."/>
            <person name="Gohl D.M."/>
            <person name="Silverstein K.A.T."/>
            <person name="Koren S."/>
            <person name="Bechman K.B."/>
            <person name="Herman A."/>
            <person name="Abrahante J.E."/>
            <person name="Garbe J."/>
        </authorList>
    </citation>
    <scope>NUCLEOTIDE SEQUENCE</scope>
    <source>
        <strain evidence="1">Duluth1</strain>
        <tissue evidence="1">Whole animal</tissue>
    </source>
</reference>
<dbReference type="Proteomes" id="UP000828390">
    <property type="component" value="Unassembled WGS sequence"/>
</dbReference>
<dbReference type="AlphaFoldDB" id="A0A9D4E115"/>
<dbReference type="EMBL" id="JAIWYP010000009">
    <property type="protein sequence ID" value="KAH3771792.1"/>
    <property type="molecule type" value="Genomic_DNA"/>
</dbReference>
<reference evidence="1" key="1">
    <citation type="journal article" date="2019" name="bioRxiv">
        <title>The Genome of the Zebra Mussel, Dreissena polymorpha: A Resource for Invasive Species Research.</title>
        <authorList>
            <person name="McCartney M.A."/>
            <person name="Auch B."/>
            <person name="Kono T."/>
            <person name="Mallez S."/>
            <person name="Zhang Y."/>
            <person name="Obille A."/>
            <person name="Becker A."/>
            <person name="Abrahante J.E."/>
            <person name="Garbe J."/>
            <person name="Badalamenti J.P."/>
            <person name="Herman A."/>
            <person name="Mangelson H."/>
            <person name="Liachko I."/>
            <person name="Sullivan S."/>
            <person name="Sone E.D."/>
            <person name="Koren S."/>
            <person name="Silverstein K.A.T."/>
            <person name="Beckman K.B."/>
            <person name="Gohl D.M."/>
        </authorList>
    </citation>
    <scope>NUCLEOTIDE SEQUENCE</scope>
    <source>
        <strain evidence="1">Duluth1</strain>
        <tissue evidence="1">Whole animal</tissue>
    </source>
</reference>
<accession>A0A9D4E115</accession>
<organism evidence="1 2">
    <name type="scientific">Dreissena polymorpha</name>
    <name type="common">Zebra mussel</name>
    <name type="synonym">Mytilus polymorpha</name>
    <dbReference type="NCBI Taxonomy" id="45954"/>
    <lineage>
        <taxon>Eukaryota</taxon>
        <taxon>Metazoa</taxon>
        <taxon>Spiralia</taxon>
        <taxon>Lophotrochozoa</taxon>
        <taxon>Mollusca</taxon>
        <taxon>Bivalvia</taxon>
        <taxon>Autobranchia</taxon>
        <taxon>Heteroconchia</taxon>
        <taxon>Euheterodonta</taxon>
        <taxon>Imparidentia</taxon>
        <taxon>Neoheterodontei</taxon>
        <taxon>Myida</taxon>
        <taxon>Dreissenoidea</taxon>
        <taxon>Dreissenidae</taxon>
        <taxon>Dreissena</taxon>
    </lineage>
</organism>
<keyword evidence="2" id="KW-1185">Reference proteome</keyword>
<gene>
    <name evidence="1" type="ORF">DPMN_173121</name>
</gene>
<comment type="caution">
    <text evidence="1">The sequence shown here is derived from an EMBL/GenBank/DDBJ whole genome shotgun (WGS) entry which is preliminary data.</text>
</comment>
<proteinExistence type="predicted"/>
<protein>
    <submittedName>
        <fullName evidence="1">Uncharacterized protein</fullName>
    </submittedName>
</protein>
<evidence type="ECO:0000313" key="2">
    <source>
        <dbReference type="Proteomes" id="UP000828390"/>
    </source>
</evidence>
<evidence type="ECO:0000313" key="1">
    <source>
        <dbReference type="EMBL" id="KAH3771792.1"/>
    </source>
</evidence>
<name>A0A9D4E115_DREPO</name>